<feature type="region of interest" description="Disordered" evidence="1">
    <location>
        <begin position="1"/>
        <end position="66"/>
    </location>
</feature>
<evidence type="ECO:0000313" key="2">
    <source>
        <dbReference type="EMBL" id="EEN58570.1"/>
    </source>
</evidence>
<sequence length="197" mass="21525">MILAGVKRSHLPHKAPHPHLGDSVYLPATDTSGTHCRVGKSPRAPYRPYDNRTRRTPDGEATRGLGKAKTFAKSDLQVRPPDLCRNGPPCQTSGGGRLPELTRPGVTGRCRAFFAYVPLKLKALRPKDPISVEGQPRGLILPGTGSRLGNVGQRWTYKYGRIAGWVEGQLILSMYKPAVRQDYVDPKPFGCAVDSCP</sequence>
<accession>C3YLX6</accession>
<evidence type="ECO:0000256" key="1">
    <source>
        <dbReference type="SAM" id="MobiDB-lite"/>
    </source>
</evidence>
<dbReference type="InParanoid" id="C3YLX6"/>
<reference evidence="2" key="1">
    <citation type="journal article" date="2008" name="Nature">
        <title>The amphioxus genome and the evolution of the chordate karyotype.</title>
        <authorList>
            <consortium name="US DOE Joint Genome Institute (JGI-PGF)"/>
            <person name="Putnam N.H."/>
            <person name="Butts T."/>
            <person name="Ferrier D.E.K."/>
            <person name="Furlong R.F."/>
            <person name="Hellsten U."/>
            <person name="Kawashima T."/>
            <person name="Robinson-Rechavi M."/>
            <person name="Shoguchi E."/>
            <person name="Terry A."/>
            <person name="Yu J.-K."/>
            <person name="Benito-Gutierrez E.L."/>
            <person name="Dubchak I."/>
            <person name="Garcia-Fernandez J."/>
            <person name="Gibson-Brown J.J."/>
            <person name="Grigoriev I.V."/>
            <person name="Horton A.C."/>
            <person name="de Jong P.J."/>
            <person name="Jurka J."/>
            <person name="Kapitonov V.V."/>
            <person name="Kohara Y."/>
            <person name="Kuroki Y."/>
            <person name="Lindquist E."/>
            <person name="Lucas S."/>
            <person name="Osoegawa K."/>
            <person name="Pennacchio L.A."/>
            <person name="Salamov A.A."/>
            <person name="Satou Y."/>
            <person name="Sauka-Spengler T."/>
            <person name="Schmutz J."/>
            <person name="Shin-I T."/>
            <person name="Toyoda A."/>
            <person name="Bronner-Fraser M."/>
            <person name="Fujiyama A."/>
            <person name="Holland L.Z."/>
            <person name="Holland P.W.H."/>
            <person name="Satoh N."/>
            <person name="Rokhsar D.S."/>
        </authorList>
    </citation>
    <scope>NUCLEOTIDE SEQUENCE [LARGE SCALE GENOMIC DNA]</scope>
    <source>
        <strain evidence="2">S238N-H82</strain>
        <tissue evidence="2">Testes</tissue>
    </source>
</reference>
<feature type="compositionally biased region" description="Basic residues" evidence="1">
    <location>
        <begin position="7"/>
        <end position="17"/>
    </location>
</feature>
<feature type="region of interest" description="Disordered" evidence="1">
    <location>
        <begin position="78"/>
        <end position="99"/>
    </location>
</feature>
<name>C3YLX6_BRAFL</name>
<dbReference type="AlphaFoldDB" id="C3YLX6"/>
<proteinExistence type="predicted"/>
<dbReference type="EMBL" id="GG666529">
    <property type="protein sequence ID" value="EEN58570.1"/>
    <property type="molecule type" value="Genomic_DNA"/>
</dbReference>
<gene>
    <name evidence="2" type="ORF">BRAFLDRAFT_93863</name>
</gene>
<organism>
    <name type="scientific">Branchiostoma floridae</name>
    <name type="common">Florida lancelet</name>
    <name type="synonym">Amphioxus</name>
    <dbReference type="NCBI Taxonomy" id="7739"/>
    <lineage>
        <taxon>Eukaryota</taxon>
        <taxon>Metazoa</taxon>
        <taxon>Chordata</taxon>
        <taxon>Cephalochordata</taxon>
        <taxon>Leptocardii</taxon>
        <taxon>Amphioxiformes</taxon>
        <taxon>Branchiostomatidae</taxon>
        <taxon>Branchiostoma</taxon>
    </lineage>
</organism>
<feature type="compositionally biased region" description="Basic and acidic residues" evidence="1">
    <location>
        <begin position="49"/>
        <end position="61"/>
    </location>
</feature>
<protein>
    <submittedName>
        <fullName evidence="2">Uncharacterized protein</fullName>
    </submittedName>
</protein>